<keyword evidence="2" id="KW-1185">Reference proteome</keyword>
<name>A0ACC2UHY9_9FUNG</name>
<reference evidence="1" key="1">
    <citation type="submission" date="2022-04" db="EMBL/GenBank/DDBJ databases">
        <title>Genome of the entomopathogenic fungus Entomophthora muscae.</title>
        <authorList>
            <person name="Elya C."/>
            <person name="Lovett B.R."/>
            <person name="Lee E."/>
            <person name="Macias A.M."/>
            <person name="Hajek A.E."/>
            <person name="De Bivort B.L."/>
            <person name="Kasson M.T."/>
            <person name="De Fine Licht H.H."/>
            <person name="Stajich J.E."/>
        </authorList>
    </citation>
    <scope>NUCLEOTIDE SEQUENCE</scope>
    <source>
        <strain evidence="1">Berkeley</strain>
    </source>
</reference>
<organism evidence="1 2">
    <name type="scientific">Entomophthora muscae</name>
    <dbReference type="NCBI Taxonomy" id="34485"/>
    <lineage>
        <taxon>Eukaryota</taxon>
        <taxon>Fungi</taxon>
        <taxon>Fungi incertae sedis</taxon>
        <taxon>Zoopagomycota</taxon>
        <taxon>Entomophthoromycotina</taxon>
        <taxon>Entomophthoromycetes</taxon>
        <taxon>Entomophthorales</taxon>
        <taxon>Entomophthoraceae</taxon>
        <taxon>Entomophthora</taxon>
    </lineage>
</organism>
<comment type="caution">
    <text evidence="1">The sequence shown here is derived from an EMBL/GenBank/DDBJ whole genome shotgun (WGS) entry which is preliminary data.</text>
</comment>
<proteinExistence type="predicted"/>
<evidence type="ECO:0000313" key="1">
    <source>
        <dbReference type="EMBL" id="KAJ9086429.1"/>
    </source>
</evidence>
<dbReference type="Proteomes" id="UP001165960">
    <property type="component" value="Unassembled WGS sequence"/>
</dbReference>
<dbReference type="EMBL" id="QTSX02000720">
    <property type="protein sequence ID" value="KAJ9086429.1"/>
    <property type="molecule type" value="Genomic_DNA"/>
</dbReference>
<evidence type="ECO:0000313" key="2">
    <source>
        <dbReference type="Proteomes" id="UP001165960"/>
    </source>
</evidence>
<sequence length="109" mass="12224">MAVYAPRHLGSSQDLCVVWKDTSEPAPPPKSVLPLKVIEPFEKWDLNIIGSLIKDRLGKKYIITAIDYFTRWPVAWETTNHTATTITVRKPGIGRGIGWLGTEHSRARG</sequence>
<gene>
    <name evidence="1" type="ORF">DSO57_1004152</name>
</gene>
<accession>A0ACC2UHY9</accession>
<protein>
    <submittedName>
        <fullName evidence="1">Uncharacterized protein</fullName>
    </submittedName>
</protein>